<dbReference type="EMBL" id="CZCS02000220">
    <property type="protein sequence ID" value="VXD24003.1"/>
    <property type="molecule type" value="Genomic_DNA"/>
</dbReference>
<comment type="caution">
    <text evidence="2">The sequence shown here is derived from an EMBL/GenBank/DDBJ whole genome shotgun (WGS) entry which is preliminary data.</text>
</comment>
<organism evidence="2 3">
    <name type="scientific">Planktothrix paucivesiculata PCC 9631</name>
    <dbReference type="NCBI Taxonomy" id="671071"/>
    <lineage>
        <taxon>Bacteria</taxon>
        <taxon>Bacillati</taxon>
        <taxon>Cyanobacteriota</taxon>
        <taxon>Cyanophyceae</taxon>
        <taxon>Oscillatoriophycideae</taxon>
        <taxon>Oscillatoriales</taxon>
        <taxon>Microcoleaceae</taxon>
        <taxon>Planktothrix</taxon>
    </lineage>
</organism>
<keyword evidence="1" id="KW-0812">Transmembrane</keyword>
<feature type="transmembrane region" description="Helical" evidence="1">
    <location>
        <begin position="110"/>
        <end position="129"/>
    </location>
</feature>
<dbReference type="Proteomes" id="UP000182190">
    <property type="component" value="Unassembled WGS sequence"/>
</dbReference>
<dbReference type="OrthoDB" id="451488at2"/>
<evidence type="ECO:0000313" key="3">
    <source>
        <dbReference type="Proteomes" id="UP000182190"/>
    </source>
</evidence>
<gene>
    <name evidence="2" type="ORF">PL9631_770111</name>
</gene>
<protein>
    <submittedName>
        <fullName evidence="2">Uncharacterized protein</fullName>
    </submittedName>
</protein>
<dbReference type="AlphaFoldDB" id="A0A7Z9BXF7"/>
<evidence type="ECO:0000256" key="1">
    <source>
        <dbReference type="SAM" id="Phobius"/>
    </source>
</evidence>
<feature type="transmembrane region" description="Helical" evidence="1">
    <location>
        <begin position="149"/>
        <end position="168"/>
    </location>
</feature>
<keyword evidence="1" id="KW-0472">Membrane</keyword>
<feature type="transmembrane region" description="Helical" evidence="1">
    <location>
        <begin position="34"/>
        <end position="57"/>
    </location>
</feature>
<name>A0A7Z9BXF7_9CYAN</name>
<accession>A0A7Z9BXF7</accession>
<feature type="transmembrane region" description="Helical" evidence="1">
    <location>
        <begin position="77"/>
        <end position="98"/>
    </location>
</feature>
<dbReference type="RefSeq" id="WP_083621664.1">
    <property type="nucleotide sequence ID" value="NZ_LR735018.1"/>
</dbReference>
<reference evidence="2" key="1">
    <citation type="submission" date="2019-10" db="EMBL/GenBank/DDBJ databases">
        <authorList>
            <consortium name="Genoscope - CEA"/>
            <person name="William W."/>
        </authorList>
    </citation>
    <scope>NUCLEOTIDE SEQUENCE [LARGE SCALE GENOMIC DNA]</scope>
    <source>
        <strain evidence="2">BBR_PRJEB10994</strain>
    </source>
</reference>
<keyword evidence="1" id="KW-1133">Transmembrane helix</keyword>
<keyword evidence="3" id="KW-1185">Reference proteome</keyword>
<sequence length="260" mass="29442">MESSAVGRSDTLNGVDQGIIKLKACIYPWKITRYLLTIVGILTLLSLAGHLSLYLLPDFPGRELFSRKFALNEEQNFPTLYSALALFFCSVLFGIIAFIKTNTKNYYRYYWQGLSLIFSFLAFDELLTLHEHLSKPLHKLGVNGILHNAWVIPGGIAVIIFMVIFYRFFMHLPRSIKRLFLIAVCVFLGGAIFVEVVGGAYKFIHGEDNLGYALITTVEEVMEMLGVVVLVHALLTYITQLEIHQINLNFSLTRKNPIDS</sequence>
<feature type="transmembrane region" description="Helical" evidence="1">
    <location>
        <begin position="180"/>
        <end position="201"/>
    </location>
</feature>
<proteinExistence type="predicted"/>
<evidence type="ECO:0000313" key="2">
    <source>
        <dbReference type="EMBL" id="VXD24003.1"/>
    </source>
</evidence>
<feature type="transmembrane region" description="Helical" evidence="1">
    <location>
        <begin position="221"/>
        <end position="238"/>
    </location>
</feature>